<dbReference type="CDD" id="cd04301">
    <property type="entry name" value="NAT_SF"/>
    <property type="match status" value="1"/>
</dbReference>
<comment type="caution">
    <text evidence="2">The sequence shown here is derived from an EMBL/GenBank/DDBJ whole genome shotgun (WGS) entry which is preliminary data.</text>
</comment>
<dbReference type="SUPFAM" id="SSF55729">
    <property type="entry name" value="Acyl-CoA N-acyltransferases (Nat)"/>
    <property type="match status" value="1"/>
</dbReference>
<feature type="domain" description="N-acetyltransferase" evidence="1">
    <location>
        <begin position="2"/>
        <end position="154"/>
    </location>
</feature>
<dbReference type="Gene3D" id="3.40.630.30">
    <property type="match status" value="1"/>
</dbReference>
<dbReference type="Pfam" id="PF00583">
    <property type="entry name" value="Acetyltransf_1"/>
    <property type="match status" value="1"/>
</dbReference>
<name>A0ABR5IF26_9ACTN</name>
<protein>
    <submittedName>
        <fullName evidence="2">GCN5 family acetyltransferase</fullName>
    </submittedName>
</protein>
<sequence>MADVSRLGVDDAGELLTLQRAAYVTEAQLHHDLTLPALTQSVDDLVAELELPHVTALGIKLGARLVAALRLSVHGEVAEVGRLTVVPDLQGRGLGSRLLAAVDDWVPPSVTRVELFTGEHSVANIRLYERKGFVEFKRENVGSYDLVFLARTIVH</sequence>
<reference evidence="2 3" key="1">
    <citation type="submission" date="2015-05" db="EMBL/GenBank/DDBJ databases">
        <title>Draft genome sequence of the bacterium Gordonia jacobaea a new member of the Gordonia genus.</title>
        <authorList>
            <person name="Jimenez-Galisteo G."/>
            <person name="Dominguez A."/>
            <person name="Munoz E."/>
            <person name="Vinas M."/>
        </authorList>
    </citation>
    <scope>NUCLEOTIDE SEQUENCE [LARGE SCALE GENOMIC DNA]</scope>
    <source>
        <strain evidence="3">mv1</strain>
    </source>
</reference>
<keyword evidence="3" id="KW-1185">Reference proteome</keyword>
<accession>A0ABR5IF26</accession>
<evidence type="ECO:0000313" key="2">
    <source>
        <dbReference type="EMBL" id="KNA92187.1"/>
    </source>
</evidence>
<dbReference type="EMBL" id="LDTZ01000015">
    <property type="protein sequence ID" value="KNA92187.1"/>
    <property type="molecule type" value="Genomic_DNA"/>
</dbReference>
<dbReference type="Proteomes" id="UP000037247">
    <property type="component" value="Unassembled WGS sequence"/>
</dbReference>
<dbReference type="InterPro" id="IPR016181">
    <property type="entry name" value="Acyl_CoA_acyltransferase"/>
</dbReference>
<dbReference type="RefSeq" id="WP_049698522.1">
    <property type="nucleotide sequence ID" value="NZ_JAQDQF010000009.1"/>
</dbReference>
<dbReference type="PROSITE" id="PS51186">
    <property type="entry name" value="GNAT"/>
    <property type="match status" value="1"/>
</dbReference>
<evidence type="ECO:0000259" key="1">
    <source>
        <dbReference type="PROSITE" id="PS51186"/>
    </source>
</evidence>
<dbReference type="InterPro" id="IPR000182">
    <property type="entry name" value="GNAT_dom"/>
</dbReference>
<evidence type="ECO:0000313" key="3">
    <source>
        <dbReference type="Proteomes" id="UP000037247"/>
    </source>
</evidence>
<organism evidence="2 3">
    <name type="scientific">Gordonia jacobaea</name>
    <dbReference type="NCBI Taxonomy" id="122202"/>
    <lineage>
        <taxon>Bacteria</taxon>
        <taxon>Bacillati</taxon>
        <taxon>Actinomycetota</taxon>
        <taxon>Actinomycetes</taxon>
        <taxon>Mycobacteriales</taxon>
        <taxon>Gordoniaceae</taxon>
        <taxon>Gordonia</taxon>
    </lineage>
</organism>
<gene>
    <name evidence="2" type="ORF">ABW18_08635</name>
</gene>
<proteinExistence type="predicted"/>